<gene>
    <name evidence="10" type="primary">glyS</name>
    <name evidence="13" type="ORF">G4D64_01585</name>
    <name evidence="12" type="ORF">H1Z61_01590</name>
</gene>
<keyword evidence="7 10" id="KW-0648">Protein biosynthesis</keyword>
<evidence type="ECO:0000256" key="3">
    <source>
        <dbReference type="ARBA" id="ARBA00022490"/>
    </source>
</evidence>
<dbReference type="InterPro" id="IPR006194">
    <property type="entry name" value="Gly-tRNA-synth_heterodimer"/>
</dbReference>
<keyword evidence="8 10" id="KW-0030">Aminoacyl-tRNA synthetase</keyword>
<dbReference type="PANTHER" id="PTHR30075:SF2">
    <property type="entry name" value="GLYCINE--TRNA LIGASE, CHLOROPLASTIC_MITOCHONDRIAL 2"/>
    <property type="match status" value="1"/>
</dbReference>
<comment type="subcellular location">
    <subcellularLocation>
        <location evidence="1 10">Cytoplasm</location>
    </subcellularLocation>
</comment>
<evidence type="ECO:0000259" key="11">
    <source>
        <dbReference type="Pfam" id="PF05746"/>
    </source>
</evidence>
<evidence type="ECO:0000256" key="4">
    <source>
        <dbReference type="ARBA" id="ARBA00022598"/>
    </source>
</evidence>
<evidence type="ECO:0000256" key="10">
    <source>
        <dbReference type="HAMAP-Rule" id="MF_00255"/>
    </source>
</evidence>
<dbReference type="InterPro" id="IPR015944">
    <property type="entry name" value="Gly-tRNA-synth_bsu"/>
</dbReference>
<dbReference type="Proteomes" id="UP000472971">
    <property type="component" value="Unassembled WGS sequence"/>
</dbReference>
<evidence type="ECO:0000256" key="6">
    <source>
        <dbReference type="ARBA" id="ARBA00022840"/>
    </source>
</evidence>
<feature type="domain" description="DALR anticodon binding" evidence="11">
    <location>
        <begin position="586"/>
        <end position="678"/>
    </location>
</feature>
<dbReference type="PANTHER" id="PTHR30075">
    <property type="entry name" value="GLYCYL-TRNA SYNTHETASE"/>
    <property type="match status" value="1"/>
</dbReference>
<accession>A0A6B3VV69</accession>
<dbReference type="GO" id="GO:0004814">
    <property type="term" value="F:arginine-tRNA ligase activity"/>
    <property type="evidence" value="ECO:0007669"/>
    <property type="project" value="InterPro"/>
</dbReference>
<keyword evidence="5 10" id="KW-0547">Nucleotide-binding</keyword>
<dbReference type="EC" id="6.1.1.14" evidence="10"/>
<evidence type="ECO:0000313" key="12">
    <source>
        <dbReference type="EMBL" id="MBA4535862.1"/>
    </source>
</evidence>
<evidence type="ECO:0000313" key="13">
    <source>
        <dbReference type="EMBL" id="NEY80237.1"/>
    </source>
</evidence>
<dbReference type="Proteomes" id="UP000570010">
    <property type="component" value="Unassembled WGS sequence"/>
</dbReference>
<dbReference type="EMBL" id="JACEIO010000002">
    <property type="protein sequence ID" value="MBA4535862.1"/>
    <property type="molecule type" value="Genomic_DNA"/>
</dbReference>
<keyword evidence="6 10" id="KW-0067">ATP-binding</keyword>
<dbReference type="HAMAP" id="MF_00255">
    <property type="entry name" value="Gly_tRNA_synth_beta"/>
    <property type="match status" value="1"/>
</dbReference>
<dbReference type="RefSeq" id="WP_163239432.1">
    <property type="nucleotide sequence ID" value="NZ_JAAIWN010000002.1"/>
</dbReference>
<dbReference type="GO" id="GO:0006420">
    <property type="term" value="P:arginyl-tRNA aminoacylation"/>
    <property type="evidence" value="ECO:0007669"/>
    <property type="project" value="InterPro"/>
</dbReference>
<comment type="similarity">
    <text evidence="2 10">Belongs to the class-II aminoacyl-tRNA synthetase family.</text>
</comment>
<comment type="subunit">
    <text evidence="10">Tetramer of two alpha and two beta subunits.</text>
</comment>
<proteinExistence type="inferred from homology"/>
<dbReference type="InterPro" id="IPR008909">
    <property type="entry name" value="DALR_anticod-bd"/>
</dbReference>
<keyword evidence="14" id="KW-1185">Reference proteome</keyword>
<keyword evidence="4 10" id="KW-0436">Ligase</keyword>
<dbReference type="EMBL" id="JAAIWN010000002">
    <property type="protein sequence ID" value="NEY80237.1"/>
    <property type="molecule type" value="Genomic_DNA"/>
</dbReference>
<reference evidence="13 14" key="1">
    <citation type="submission" date="2020-02" db="EMBL/GenBank/DDBJ databases">
        <title>Bacillus aquiflavi sp. nov., isolated from yellow water of strong flavor Chinese baijiu in Yibin region of China.</title>
        <authorList>
            <person name="Xie J."/>
        </authorList>
    </citation>
    <scope>NUCLEOTIDE SEQUENCE [LARGE SCALE GENOMIC DNA]</scope>
    <source>
        <strain evidence="13 14">3H-10</strain>
    </source>
</reference>
<evidence type="ECO:0000256" key="2">
    <source>
        <dbReference type="ARBA" id="ARBA00008226"/>
    </source>
</evidence>
<dbReference type="GO" id="GO:0005524">
    <property type="term" value="F:ATP binding"/>
    <property type="evidence" value="ECO:0007669"/>
    <property type="project" value="UniProtKB-UniRule"/>
</dbReference>
<evidence type="ECO:0000313" key="15">
    <source>
        <dbReference type="Proteomes" id="UP000570010"/>
    </source>
</evidence>
<organism evidence="13 14">
    <name type="scientific">Bacillus aquiflavi</name>
    <dbReference type="NCBI Taxonomy" id="2672567"/>
    <lineage>
        <taxon>Bacteria</taxon>
        <taxon>Bacillati</taxon>
        <taxon>Bacillota</taxon>
        <taxon>Bacilli</taxon>
        <taxon>Bacillales</taxon>
        <taxon>Bacillaceae</taxon>
        <taxon>Bacillus</taxon>
    </lineage>
</organism>
<comment type="caution">
    <text evidence="13">The sequence shown here is derived from an EMBL/GenBank/DDBJ whole genome shotgun (WGS) entry which is preliminary data.</text>
</comment>
<dbReference type="PROSITE" id="PS50861">
    <property type="entry name" value="AA_TRNA_LIGASE_II_GLYAB"/>
    <property type="match status" value="1"/>
</dbReference>
<reference evidence="12 15" key="2">
    <citation type="submission" date="2020-07" db="EMBL/GenBank/DDBJ databases">
        <authorList>
            <person name="Feng H."/>
        </authorList>
    </citation>
    <scope>NUCLEOTIDE SEQUENCE [LARGE SCALE GENOMIC DNA]</scope>
    <source>
        <strain evidence="12">S-12</strain>
        <strain evidence="15">s-12</strain>
    </source>
</reference>
<dbReference type="AlphaFoldDB" id="A0A6B3VV69"/>
<dbReference type="GO" id="GO:0005829">
    <property type="term" value="C:cytosol"/>
    <property type="evidence" value="ECO:0007669"/>
    <property type="project" value="TreeGrafter"/>
</dbReference>
<keyword evidence="3 10" id="KW-0963">Cytoplasm</keyword>
<dbReference type="SUPFAM" id="SSF109604">
    <property type="entry name" value="HD-domain/PDEase-like"/>
    <property type="match status" value="1"/>
</dbReference>
<evidence type="ECO:0000256" key="5">
    <source>
        <dbReference type="ARBA" id="ARBA00022741"/>
    </source>
</evidence>
<evidence type="ECO:0000313" key="14">
    <source>
        <dbReference type="Proteomes" id="UP000472971"/>
    </source>
</evidence>
<dbReference type="GO" id="GO:0006426">
    <property type="term" value="P:glycyl-tRNA aminoacylation"/>
    <property type="evidence" value="ECO:0007669"/>
    <property type="project" value="UniProtKB-UniRule"/>
</dbReference>
<dbReference type="Pfam" id="PF05746">
    <property type="entry name" value="DALR_1"/>
    <property type="match status" value="1"/>
</dbReference>
<comment type="catalytic activity">
    <reaction evidence="9 10">
        <text>tRNA(Gly) + glycine + ATP = glycyl-tRNA(Gly) + AMP + diphosphate</text>
        <dbReference type="Rhea" id="RHEA:16013"/>
        <dbReference type="Rhea" id="RHEA-COMP:9664"/>
        <dbReference type="Rhea" id="RHEA-COMP:9683"/>
        <dbReference type="ChEBI" id="CHEBI:30616"/>
        <dbReference type="ChEBI" id="CHEBI:33019"/>
        <dbReference type="ChEBI" id="CHEBI:57305"/>
        <dbReference type="ChEBI" id="CHEBI:78442"/>
        <dbReference type="ChEBI" id="CHEBI:78522"/>
        <dbReference type="ChEBI" id="CHEBI:456215"/>
        <dbReference type="EC" id="6.1.1.14"/>
    </reaction>
</comment>
<evidence type="ECO:0000256" key="8">
    <source>
        <dbReference type="ARBA" id="ARBA00023146"/>
    </source>
</evidence>
<evidence type="ECO:0000256" key="7">
    <source>
        <dbReference type="ARBA" id="ARBA00022917"/>
    </source>
</evidence>
<dbReference type="GO" id="GO:0004820">
    <property type="term" value="F:glycine-tRNA ligase activity"/>
    <property type="evidence" value="ECO:0007669"/>
    <property type="project" value="UniProtKB-UniRule"/>
</dbReference>
<protein>
    <recommendedName>
        <fullName evidence="10">Glycine--tRNA ligase beta subunit</fullName>
        <ecNumber evidence="10">6.1.1.14</ecNumber>
    </recommendedName>
    <alternativeName>
        <fullName evidence="10">Glycyl-tRNA synthetase beta subunit</fullName>
        <shortName evidence="10">GlyRS</shortName>
    </alternativeName>
</protein>
<evidence type="ECO:0000256" key="9">
    <source>
        <dbReference type="ARBA" id="ARBA00047937"/>
    </source>
</evidence>
<evidence type="ECO:0000256" key="1">
    <source>
        <dbReference type="ARBA" id="ARBA00004496"/>
    </source>
</evidence>
<sequence>MNKQDLLIEIGLEELPARFVTNSMNQFSEKITKWLSEKKIIFGEVEAFSTPRRLAVLIKDVAEAQEDIQVEAKGPSKKITVDKSGNWSKAAVGFSRGQGMTVEDIYFKEINGVEYAFVNKFIKGQKTLQLLPDLKNVITSLHFPKTMRWANQDLRYIRPIKWIVALFGTDIIPFSITNVKTNRITFGHRFLGKETEITNCNEYASLLLKEFVVVDPAKRKEMIRSQIEQIQMKNDWVILIDEDLLEEVNNLVEYPTALFGKFDDSFLNLPEEVLITSMKEHQRYFPVKSPDGKLLPYFITVRNGDQNHIDIVAKGNEKVLRARLADADFFYKEDQQLEISTALKKLEKVVYHENIGTMIDKTNRVRKLTSWLANQLEFSKTELQLVDRAAEICKFDLVTNMVNEFPELQGFMGEKYALQKGENADVAKAINEHYMPRNADDHTPQTHIGATLAIADKLDTIVSFFAIGVTPTGSQDPYALRRQAAGIIDTLLNQKWEIEIEELVATSLHFVKEDGILQGDITQVESQIIHFFKLRIKHLLQDRGIRYDLIEAVIGGTIGSIPSLIKRSDILEKEKDSLDFKENIEALSRVLNISQKQEKSGEVDSSLFENNFELELHEKIEKVKISLNAVKSEHEYYQLLVSLKPEINQYFDHTMVMAEDKKIRNNRLNQLNELAQLIITFANVNKIIVK</sequence>
<dbReference type="NCBIfam" id="TIGR00211">
    <property type="entry name" value="glyS"/>
    <property type="match status" value="1"/>
</dbReference>
<dbReference type="Pfam" id="PF02092">
    <property type="entry name" value="tRNA_synt_2f"/>
    <property type="match status" value="1"/>
</dbReference>
<name>A0A6B3VV69_9BACI</name>
<dbReference type="PRINTS" id="PR01045">
    <property type="entry name" value="TRNASYNTHGB"/>
</dbReference>